<accession>A0ABR9JCE4</accession>
<dbReference type="InterPro" id="IPR055348">
    <property type="entry name" value="DctQ"/>
</dbReference>
<feature type="transmembrane region" description="Helical" evidence="9">
    <location>
        <begin position="60"/>
        <end position="83"/>
    </location>
</feature>
<evidence type="ECO:0000256" key="2">
    <source>
        <dbReference type="ARBA" id="ARBA00022448"/>
    </source>
</evidence>
<organism evidence="11 12">
    <name type="scientific">Nesterenkonia lutea</name>
    <dbReference type="NCBI Taxonomy" id="272919"/>
    <lineage>
        <taxon>Bacteria</taxon>
        <taxon>Bacillati</taxon>
        <taxon>Actinomycetota</taxon>
        <taxon>Actinomycetes</taxon>
        <taxon>Micrococcales</taxon>
        <taxon>Micrococcaceae</taxon>
        <taxon>Nesterenkonia</taxon>
    </lineage>
</organism>
<keyword evidence="2" id="KW-0813">Transport</keyword>
<comment type="caution">
    <text evidence="11">The sequence shown here is derived from an EMBL/GenBank/DDBJ whole genome shotgun (WGS) entry which is preliminary data.</text>
</comment>
<comment type="similarity">
    <text evidence="8">Belongs to the TRAP transporter small permease family.</text>
</comment>
<evidence type="ECO:0000256" key="6">
    <source>
        <dbReference type="ARBA" id="ARBA00022989"/>
    </source>
</evidence>
<feature type="transmembrane region" description="Helical" evidence="9">
    <location>
        <begin position="21"/>
        <end position="40"/>
    </location>
</feature>
<reference evidence="11 12" key="1">
    <citation type="submission" date="2020-10" db="EMBL/GenBank/DDBJ databases">
        <title>Sequencing the genomes of 1000 actinobacteria strains.</title>
        <authorList>
            <person name="Klenk H.-P."/>
        </authorList>
    </citation>
    <scope>NUCLEOTIDE SEQUENCE [LARGE SCALE GENOMIC DNA]</scope>
    <source>
        <strain evidence="11 12">DSM 15666</strain>
    </source>
</reference>
<protein>
    <submittedName>
        <fullName evidence="11">TRAP-type C4-dicarboxylate transport system permease small subunit</fullName>
    </submittedName>
</protein>
<dbReference type="RefSeq" id="WP_192594631.1">
    <property type="nucleotide sequence ID" value="NZ_BAAALJ010000047.1"/>
</dbReference>
<dbReference type="Pfam" id="PF04290">
    <property type="entry name" value="DctQ"/>
    <property type="match status" value="1"/>
</dbReference>
<evidence type="ECO:0000313" key="12">
    <source>
        <dbReference type="Proteomes" id="UP000643525"/>
    </source>
</evidence>
<evidence type="ECO:0000259" key="10">
    <source>
        <dbReference type="Pfam" id="PF04290"/>
    </source>
</evidence>
<evidence type="ECO:0000313" key="11">
    <source>
        <dbReference type="EMBL" id="MBE1523481.1"/>
    </source>
</evidence>
<sequence length="184" mass="19901">MINTRKPLSRRVVDLLTRIELGFAGVMLLVILVLVFTQAAQRYTPFEGIAWTGEISRFGLAWMTFSVAGVLITLRGHIALEVVDTLPAPRLIRTVQVGSLLIVAVIAIGLTNEAWGLVQTQGALRSPVLGMSMALVYIPVLTGMVSTVIRSLVAAWMIAKHGPIMPLAELQAAELKPDTTEDNS</sequence>
<feature type="transmembrane region" description="Helical" evidence="9">
    <location>
        <begin position="95"/>
        <end position="115"/>
    </location>
</feature>
<keyword evidence="12" id="KW-1185">Reference proteome</keyword>
<evidence type="ECO:0000256" key="1">
    <source>
        <dbReference type="ARBA" id="ARBA00004429"/>
    </source>
</evidence>
<evidence type="ECO:0000256" key="9">
    <source>
        <dbReference type="SAM" id="Phobius"/>
    </source>
</evidence>
<evidence type="ECO:0000256" key="4">
    <source>
        <dbReference type="ARBA" id="ARBA00022519"/>
    </source>
</evidence>
<dbReference type="PANTHER" id="PTHR35011">
    <property type="entry name" value="2,3-DIKETO-L-GULONATE TRAP TRANSPORTER SMALL PERMEASE PROTEIN YIAM"/>
    <property type="match status" value="1"/>
</dbReference>
<evidence type="ECO:0000256" key="3">
    <source>
        <dbReference type="ARBA" id="ARBA00022475"/>
    </source>
</evidence>
<keyword evidence="6 9" id="KW-1133">Transmembrane helix</keyword>
<feature type="domain" description="Tripartite ATP-independent periplasmic transporters DctQ component" evidence="10">
    <location>
        <begin position="31"/>
        <end position="157"/>
    </location>
</feature>
<dbReference type="Proteomes" id="UP000643525">
    <property type="component" value="Unassembled WGS sequence"/>
</dbReference>
<dbReference type="EMBL" id="JADBED010000001">
    <property type="protein sequence ID" value="MBE1523481.1"/>
    <property type="molecule type" value="Genomic_DNA"/>
</dbReference>
<proteinExistence type="inferred from homology"/>
<evidence type="ECO:0000256" key="5">
    <source>
        <dbReference type="ARBA" id="ARBA00022692"/>
    </source>
</evidence>
<gene>
    <name evidence="11" type="ORF">H4W27_000599</name>
</gene>
<keyword evidence="7 9" id="KW-0472">Membrane</keyword>
<dbReference type="PANTHER" id="PTHR35011:SF2">
    <property type="entry name" value="2,3-DIKETO-L-GULONATE TRAP TRANSPORTER SMALL PERMEASE PROTEIN YIAM"/>
    <property type="match status" value="1"/>
</dbReference>
<name>A0ABR9JCE4_9MICC</name>
<evidence type="ECO:0000256" key="8">
    <source>
        <dbReference type="ARBA" id="ARBA00038436"/>
    </source>
</evidence>
<keyword evidence="4" id="KW-0997">Cell inner membrane</keyword>
<comment type="subcellular location">
    <subcellularLocation>
        <location evidence="1">Cell inner membrane</location>
        <topology evidence="1">Multi-pass membrane protein</topology>
    </subcellularLocation>
</comment>
<evidence type="ECO:0000256" key="7">
    <source>
        <dbReference type="ARBA" id="ARBA00023136"/>
    </source>
</evidence>
<keyword evidence="3" id="KW-1003">Cell membrane</keyword>
<dbReference type="InterPro" id="IPR007387">
    <property type="entry name" value="TRAP_DctQ"/>
</dbReference>
<feature type="transmembrane region" description="Helical" evidence="9">
    <location>
        <begin position="135"/>
        <end position="159"/>
    </location>
</feature>
<keyword evidence="5 9" id="KW-0812">Transmembrane</keyword>